<dbReference type="Proteomes" id="UP000642748">
    <property type="component" value="Unassembled WGS sequence"/>
</dbReference>
<dbReference type="GO" id="GO:0006355">
    <property type="term" value="P:regulation of DNA-templated transcription"/>
    <property type="evidence" value="ECO:0007669"/>
    <property type="project" value="InterPro"/>
</dbReference>
<evidence type="ECO:0000313" key="5">
    <source>
        <dbReference type="Proteomes" id="UP000642748"/>
    </source>
</evidence>
<dbReference type="SUPFAM" id="SSF52540">
    <property type="entry name" value="P-loop containing nucleoside triphosphate hydrolases"/>
    <property type="match status" value="1"/>
</dbReference>
<dbReference type="Gene3D" id="1.10.10.10">
    <property type="entry name" value="Winged helix-like DNA-binding domain superfamily/Winged helix DNA-binding domain"/>
    <property type="match status" value="1"/>
</dbReference>
<dbReference type="Pfam" id="PF13191">
    <property type="entry name" value="AAA_16"/>
    <property type="match status" value="1"/>
</dbReference>
<dbReference type="SMART" id="SM00421">
    <property type="entry name" value="HTH_LUXR"/>
    <property type="match status" value="1"/>
</dbReference>
<evidence type="ECO:0000256" key="2">
    <source>
        <dbReference type="ARBA" id="ARBA00022840"/>
    </source>
</evidence>
<dbReference type="GO" id="GO:0005524">
    <property type="term" value="F:ATP binding"/>
    <property type="evidence" value="ECO:0007669"/>
    <property type="project" value="UniProtKB-KW"/>
</dbReference>
<accession>A0A8J3QUP5</accession>
<keyword evidence="5" id="KW-1185">Reference proteome</keyword>
<dbReference type="GO" id="GO:0003677">
    <property type="term" value="F:DNA binding"/>
    <property type="evidence" value="ECO:0007669"/>
    <property type="project" value="InterPro"/>
</dbReference>
<dbReference type="AlphaFoldDB" id="A0A8J3QUP5"/>
<dbReference type="CDD" id="cd06170">
    <property type="entry name" value="LuxR_C_like"/>
    <property type="match status" value="1"/>
</dbReference>
<reference evidence="4" key="1">
    <citation type="submission" date="2021-01" db="EMBL/GenBank/DDBJ databases">
        <title>Whole genome shotgun sequence of Rugosimonospora africana NBRC 104875.</title>
        <authorList>
            <person name="Komaki H."/>
            <person name="Tamura T."/>
        </authorList>
    </citation>
    <scope>NUCLEOTIDE SEQUENCE</scope>
    <source>
        <strain evidence="4">NBRC 104875</strain>
    </source>
</reference>
<dbReference type="PROSITE" id="PS00622">
    <property type="entry name" value="HTH_LUXR_1"/>
    <property type="match status" value="1"/>
</dbReference>
<dbReference type="InterPro" id="IPR036388">
    <property type="entry name" value="WH-like_DNA-bd_sf"/>
</dbReference>
<keyword evidence="1" id="KW-0547">Nucleotide-binding</keyword>
<sequence>MVNNNPLLEREAALASLGEYAAQARTGAGRLVLVAGEAGVGKSTLVERLRRDLPAARWWWASCDGLFTPRPLGPLFDLADQLGGDLAELIRAGAGREELFRALLRQVGAPGSLDVLVIEDIHWADEATLDLLRFLGRRLQDTAVLLIATYRDDALAPDDPLRVVLGDFGALRCTRRVGVAPLSPQAVAVLALGSGLAAADLHRLTGGNPFFVTEVLRAGAGDVPASARDVVLARAARLTGRARELLDVAALIGARVEVRLLETVTGHPAAAVDELLAGGLLVEDGTGVRFRHEIARLAVAQAVPAYRSRHVHRLVLAGLCTTDCENEARLAFHAEAAGDAAAALRYASAAAYRAARLGSHREAAAQFERALRFAGEADAATLAGLYEGLACELGLLDRWQEAEETALRGLALWRAGGDRLREGDALRRLSRIRWNMCRGEEALAAVRAAVATLEPLGDSRELAWAYATFANQRMLYGAYRAATELAVRAQELAARFGATDVQSDALDTQAASAAMLGLEWTAMMRRGLDIALAGNHHDQAARAYANFCGIYSCRREFAAAQRYLEEGRRYCAEHDMTTYALCLLGEQSSIFERTGRWDQAVALSEQLLHEAGPSQANRLCALIQLGVLRARRGAPGVWDCLDEAAAAAEESGEPLMRVLARLARAEAYWLAGRTPEARREVELVDELCAATNEWYRGAVAVWLARTGSTRRVRGEVAEPYRLLLDGQPARSAARWTALDSPYEAALALASPPDEASLRAALDLLTPLGAGPAARICRQRLRELGARSIPAGPRAATRAHPLGLTRREREVLDLIVADHTNAEIAEKLFISARTVDHHVSAVLAKLGVPSRAAARQAAIGDLATER</sequence>
<evidence type="ECO:0000259" key="3">
    <source>
        <dbReference type="PROSITE" id="PS50043"/>
    </source>
</evidence>
<dbReference type="SUPFAM" id="SSF48452">
    <property type="entry name" value="TPR-like"/>
    <property type="match status" value="2"/>
</dbReference>
<feature type="domain" description="HTH luxR-type" evidence="3">
    <location>
        <begin position="796"/>
        <end position="861"/>
    </location>
</feature>
<evidence type="ECO:0000313" key="4">
    <source>
        <dbReference type="EMBL" id="GIH15171.1"/>
    </source>
</evidence>
<dbReference type="Gene3D" id="1.25.40.10">
    <property type="entry name" value="Tetratricopeptide repeat domain"/>
    <property type="match status" value="1"/>
</dbReference>
<dbReference type="PROSITE" id="PS50043">
    <property type="entry name" value="HTH_LUXR_2"/>
    <property type="match status" value="1"/>
</dbReference>
<dbReference type="Gene3D" id="3.40.50.300">
    <property type="entry name" value="P-loop containing nucleotide triphosphate hydrolases"/>
    <property type="match status" value="1"/>
</dbReference>
<dbReference type="GO" id="GO:0004016">
    <property type="term" value="F:adenylate cyclase activity"/>
    <property type="evidence" value="ECO:0007669"/>
    <property type="project" value="TreeGrafter"/>
</dbReference>
<dbReference type="PANTHER" id="PTHR16305:SF35">
    <property type="entry name" value="TRANSCRIPTIONAL ACTIVATOR DOMAIN"/>
    <property type="match status" value="1"/>
</dbReference>
<dbReference type="PRINTS" id="PR00038">
    <property type="entry name" value="HTHLUXR"/>
</dbReference>
<organism evidence="4 5">
    <name type="scientific">Rugosimonospora africana</name>
    <dbReference type="NCBI Taxonomy" id="556532"/>
    <lineage>
        <taxon>Bacteria</taxon>
        <taxon>Bacillati</taxon>
        <taxon>Actinomycetota</taxon>
        <taxon>Actinomycetes</taxon>
        <taxon>Micromonosporales</taxon>
        <taxon>Micromonosporaceae</taxon>
        <taxon>Rugosimonospora</taxon>
    </lineage>
</organism>
<evidence type="ECO:0000256" key="1">
    <source>
        <dbReference type="ARBA" id="ARBA00022741"/>
    </source>
</evidence>
<dbReference type="SUPFAM" id="SSF46894">
    <property type="entry name" value="C-terminal effector domain of the bipartite response regulators"/>
    <property type="match status" value="1"/>
</dbReference>
<dbReference type="InterPro" id="IPR000792">
    <property type="entry name" value="Tscrpt_reg_LuxR_C"/>
</dbReference>
<name>A0A8J3QUP5_9ACTN</name>
<dbReference type="InterPro" id="IPR016032">
    <property type="entry name" value="Sig_transdc_resp-reg_C-effctor"/>
</dbReference>
<dbReference type="InterPro" id="IPR027417">
    <property type="entry name" value="P-loop_NTPase"/>
</dbReference>
<keyword evidence="2" id="KW-0067">ATP-binding</keyword>
<dbReference type="EMBL" id="BONZ01000031">
    <property type="protein sequence ID" value="GIH15171.1"/>
    <property type="molecule type" value="Genomic_DNA"/>
</dbReference>
<comment type="caution">
    <text evidence="4">The sequence shown here is derived from an EMBL/GenBank/DDBJ whole genome shotgun (WGS) entry which is preliminary data.</text>
</comment>
<dbReference type="Pfam" id="PF00196">
    <property type="entry name" value="GerE"/>
    <property type="match status" value="1"/>
</dbReference>
<dbReference type="InterPro" id="IPR041664">
    <property type="entry name" value="AAA_16"/>
</dbReference>
<dbReference type="PANTHER" id="PTHR16305">
    <property type="entry name" value="TESTICULAR SOLUBLE ADENYLYL CYCLASE"/>
    <property type="match status" value="1"/>
</dbReference>
<protein>
    <submittedName>
        <fullName evidence="4">LuxR family transcriptional regulator</fullName>
    </submittedName>
</protein>
<dbReference type="GO" id="GO:0005737">
    <property type="term" value="C:cytoplasm"/>
    <property type="evidence" value="ECO:0007669"/>
    <property type="project" value="TreeGrafter"/>
</dbReference>
<proteinExistence type="predicted"/>
<dbReference type="InterPro" id="IPR011990">
    <property type="entry name" value="TPR-like_helical_dom_sf"/>
</dbReference>
<gene>
    <name evidence="4" type="ORF">Raf01_33430</name>
</gene>